<comment type="caution">
    <text evidence="1">The sequence shown here is derived from an EMBL/GenBank/DDBJ whole genome shotgun (WGS) entry which is preliminary data.</text>
</comment>
<organism evidence="1 2">
    <name type="scientific">Stutzerimonas stutzeri</name>
    <name type="common">Pseudomonas stutzeri</name>
    <dbReference type="NCBI Taxonomy" id="316"/>
    <lineage>
        <taxon>Bacteria</taxon>
        <taxon>Pseudomonadati</taxon>
        <taxon>Pseudomonadota</taxon>
        <taxon>Gammaproteobacteria</taxon>
        <taxon>Pseudomonadales</taxon>
        <taxon>Pseudomonadaceae</taxon>
        <taxon>Stutzerimonas</taxon>
    </lineage>
</organism>
<reference evidence="1" key="1">
    <citation type="submission" date="2022-09" db="EMBL/GenBank/DDBJ databases">
        <title>Intensive care unit water sources are persistently colonized with multi-drug resistant bacteria and are the site of extensive horizontal gene transfer of antibiotic resistance genes.</title>
        <authorList>
            <person name="Diorio-Toth L."/>
        </authorList>
    </citation>
    <scope>NUCLEOTIDE SEQUENCE</scope>
    <source>
        <strain evidence="1">GD03947</strain>
    </source>
</reference>
<gene>
    <name evidence="1" type="ORF">N5C32_10925</name>
</gene>
<accession>A0AA42PB24</accession>
<dbReference type="RefSeq" id="WP_279641464.1">
    <property type="nucleotide sequence ID" value="NZ_JAOCAE010000006.1"/>
</dbReference>
<dbReference type="AlphaFoldDB" id="A0AA42PB24"/>
<proteinExistence type="predicted"/>
<evidence type="ECO:0000313" key="2">
    <source>
        <dbReference type="Proteomes" id="UP001158500"/>
    </source>
</evidence>
<name>A0AA42PB24_STUST</name>
<sequence>MSETIEIKTADQFAALITMWHSNKLAQLQQMMQVPDDVEICQPGENGEDVPMTAEQREGFKAGLIVAKALFADLPFTATPVEEAQAPAEGEVLQEASNG</sequence>
<dbReference type="Proteomes" id="UP001158500">
    <property type="component" value="Unassembled WGS sequence"/>
</dbReference>
<dbReference type="EMBL" id="JAOCAE010000006">
    <property type="protein sequence ID" value="MDH1236552.1"/>
    <property type="molecule type" value="Genomic_DNA"/>
</dbReference>
<evidence type="ECO:0000313" key="1">
    <source>
        <dbReference type="EMBL" id="MDH1236552.1"/>
    </source>
</evidence>
<protein>
    <submittedName>
        <fullName evidence="1">Uncharacterized protein</fullName>
    </submittedName>
</protein>